<dbReference type="SUPFAM" id="SSF52200">
    <property type="entry name" value="Toll/Interleukin receptor TIR domain"/>
    <property type="match status" value="1"/>
</dbReference>
<keyword evidence="1" id="KW-0472">Membrane</keyword>
<dbReference type="InterPro" id="IPR035897">
    <property type="entry name" value="Toll_tir_struct_dom_sf"/>
</dbReference>
<dbReference type="RefSeq" id="WP_162275988.1">
    <property type="nucleotide sequence ID" value="NZ_CP042914.1"/>
</dbReference>
<dbReference type="Gene3D" id="3.40.50.10140">
    <property type="entry name" value="Toll/interleukin-1 receptor homology (TIR) domain"/>
    <property type="match status" value="1"/>
</dbReference>
<dbReference type="KEGG" id="rul:UC8_25170"/>
<dbReference type="EMBL" id="CP042914">
    <property type="protein sequence ID" value="QEG40505.1"/>
    <property type="molecule type" value="Genomic_DNA"/>
</dbReference>
<evidence type="ECO:0000256" key="1">
    <source>
        <dbReference type="SAM" id="Phobius"/>
    </source>
</evidence>
<keyword evidence="1" id="KW-0812">Transmembrane</keyword>
<dbReference type="Proteomes" id="UP000325286">
    <property type="component" value="Chromosome"/>
</dbReference>
<evidence type="ECO:0000313" key="2">
    <source>
        <dbReference type="EMBL" id="QEG40505.1"/>
    </source>
</evidence>
<feature type="transmembrane region" description="Helical" evidence="1">
    <location>
        <begin position="197"/>
        <end position="216"/>
    </location>
</feature>
<dbReference type="Gene3D" id="3.80.10.10">
    <property type="entry name" value="Ribonuclease Inhibitor"/>
    <property type="match status" value="1"/>
</dbReference>
<name>A0A5B9QSX5_9BACT</name>
<gene>
    <name evidence="2" type="ORF">UC8_25170</name>
</gene>
<reference evidence="2 3" key="1">
    <citation type="submission" date="2019-08" db="EMBL/GenBank/DDBJ databases">
        <title>Deep-cultivation of Planctomycetes and their phenomic and genomic characterization uncovers novel biology.</title>
        <authorList>
            <person name="Wiegand S."/>
            <person name="Jogler M."/>
            <person name="Boedeker C."/>
            <person name="Pinto D."/>
            <person name="Vollmers J."/>
            <person name="Rivas-Marin E."/>
            <person name="Kohn T."/>
            <person name="Peeters S.H."/>
            <person name="Heuer A."/>
            <person name="Rast P."/>
            <person name="Oberbeckmann S."/>
            <person name="Bunk B."/>
            <person name="Jeske O."/>
            <person name="Meyerdierks A."/>
            <person name="Storesund J.E."/>
            <person name="Kallscheuer N."/>
            <person name="Luecker S."/>
            <person name="Lage O.M."/>
            <person name="Pohl T."/>
            <person name="Merkel B.J."/>
            <person name="Hornburger P."/>
            <person name="Mueller R.-W."/>
            <person name="Bruemmer F."/>
            <person name="Labrenz M."/>
            <person name="Spormann A.M."/>
            <person name="Op den Camp H."/>
            <person name="Overmann J."/>
            <person name="Amann R."/>
            <person name="Jetten M.S.M."/>
            <person name="Mascher T."/>
            <person name="Medema M.H."/>
            <person name="Devos D.P."/>
            <person name="Kaster A.-K."/>
            <person name="Ovreas L."/>
            <person name="Rohde M."/>
            <person name="Galperin M.Y."/>
            <person name="Jogler C."/>
        </authorList>
    </citation>
    <scope>NUCLEOTIDE SEQUENCE [LARGE SCALE GENOMIC DNA]</scope>
    <source>
        <strain evidence="2 3">UC8</strain>
    </source>
</reference>
<dbReference type="SUPFAM" id="SSF52047">
    <property type="entry name" value="RNI-like"/>
    <property type="match status" value="1"/>
</dbReference>
<protein>
    <submittedName>
        <fullName evidence="2">Uncharacterized protein</fullName>
    </submittedName>
</protein>
<organism evidence="2 3">
    <name type="scientific">Roseimaritima ulvae</name>
    <dbReference type="NCBI Taxonomy" id="980254"/>
    <lineage>
        <taxon>Bacteria</taxon>
        <taxon>Pseudomonadati</taxon>
        <taxon>Planctomycetota</taxon>
        <taxon>Planctomycetia</taxon>
        <taxon>Pirellulales</taxon>
        <taxon>Pirellulaceae</taxon>
        <taxon>Roseimaritima</taxon>
    </lineage>
</organism>
<keyword evidence="3" id="KW-1185">Reference proteome</keyword>
<accession>A0A5B9QSX5</accession>
<evidence type="ECO:0000313" key="3">
    <source>
        <dbReference type="Proteomes" id="UP000325286"/>
    </source>
</evidence>
<sequence length="509" mass="57977">MSRTGHGLVLLYRRVITWLFGYDYFISYCHGDADHYVHSLQKRLSHKRLGFVDSSPEGLYVGCRLSHRVTKALRRSKVLIVVYTDSVRQRRWTRLESRYFKTVRPARPFLPISAAANTETLQGQLATLYDSDRAELAEILRVWLDGDAANVPTSTDIDPLWAVEVEVDDLHHAEPSERVIYKIEDAFKWMSVPQKGFCAVVTLLLFSALAIGLSWVQFSNNRANQILADLSRRMGKENIEERGTEGAKFYLSADIRSADLADSARLHGGDMKDEFAEVTTALRRYDFYRRWGGALFHYQGVHLAYRSVSDAVAKPTKPFPATLVEVRLSGQHLSDGWLDSLQNCHGCHLLSLRFEDIASEPKLIDVLNTLCVEDLRVSRCRGVDVDTFNNLSDEACLALKAVALSELDAFVVQSDADEQAFAQFLQRCRHLESLRMLEMPRCRFSEITAQAISEHPSLSNCDSDRDIQPRMLSEEFLVAWDKRWNGRRRISAGIQDIEQADIQELEQVE</sequence>
<keyword evidence="1" id="KW-1133">Transmembrane helix</keyword>
<dbReference type="InterPro" id="IPR032675">
    <property type="entry name" value="LRR_dom_sf"/>
</dbReference>
<proteinExistence type="predicted"/>
<dbReference type="AlphaFoldDB" id="A0A5B9QSX5"/>